<keyword evidence="4" id="KW-0597">Phosphoprotein</keyword>
<feature type="compositionally biased region" description="Basic and acidic residues" evidence="16">
    <location>
        <begin position="35"/>
        <end position="50"/>
    </location>
</feature>
<comment type="catalytic activity">
    <reaction evidence="13">
        <text>L-threonyl-[protein] + ATP = O-phospho-L-threonyl-[protein] + ADP + H(+)</text>
        <dbReference type="Rhea" id="RHEA:46608"/>
        <dbReference type="Rhea" id="RHEA-COMP:11060"/>
        <dbReference type="Rhea" id="RHEA-COMP:11605"/>
        <dbReference type="ChEBI" id="CHEBI:15378"/>
        <dbReference type="ChEBI" id="CHEBI:30013"/>
        <dbReference type="ChEBI" id="CHEBI:30616"/>
        <dbReference type="ChEBI" id="CHEBI:61977"/>
        <dbReference type="ChEBI" id="CHEBI:456216"/>
        <dbReference type="EC" id="2.7.12.1"/>
    </reaction>
</comment>
<dbReference type="Gene3D" id="3.30.200.20">
    <property type="entry name" value="Phosphorylase Kinase, domain 1"/>
    <property type="match status" value="1"/>
</dbReference>
<keyword evidence="8 15" id="KW-0067">ATP-binding</keyword>
<evidence type="ECO:0000256" key="11">
    <source>
        <dbReference type="ARBA" id="ARBA00037966"/>
    </source>
</evidence>
<evidence type="ECO:0000256" key="5">
    <source>
        <dbReference type="ARBA" id="ARBA00022679"/>
    </source>
</evidence>
<keyword evidence="6 15" id="KW-0547">Nucleotide-binding</keyword>
<dbReference type="EMBL" id="OW240914">
    <property type="protein sequence ID" value="CAH2273405.1"/>
    <property type="molecule type" value="Genomic_DNA"/>
</dbReference>
<dbReference type="GO" id="GO:0004712">
    <property type="term" value="F:protein serine/threonine/tyrosine kinase activity"/>
    <property type="evidence" value="ECO:0007669"/>
    <property type="project" value="UniProtKB-EC"/>
</dbReference>
<organism evidence="18 19">
    <name type="scientific">Pelobates cultripes</name>
    <name type="common">Western spadefoot toad</name>
    <dbReference type="NCBI Taxonomy" id="61616"/>
    <lineage>
        <taxon>Eukaryota</taxon>
        <taxon>Metazoa</taxon>
        <taxon>Chordata</taxon>
        <taxon>Craniata</taxon>
        <taxon>Vertebrata</taxon>
        <taxon>Euteleostomi</taxon>
        <taxon>Amphibia</taxon>
        <taxon>Batrachia</taxon>
        <taxon>Anura</taxon>
        <taxon>Pelobatoidea</taxon>
        <taxon>Pelobatidae</taxon>
        <taxon>Pelobates</taxon>
    </lineage>
</organism>
<feature type="non-terminal residue" evidence="18">
    <location>
        <position position="1"/>
    </location>
</feature>
<dbReference type="GO" id="GO:0004713">
    <property type="term" value="F:protein tyrosine kinase activity"/>
    <property type="evidence" value="ECO:0007669"/>
    <property type="project" value="UniProtKB-KW"/>
</dbReference>
<dbReference type="PANTHER" id="PTHR45646">
    <property type="entry name" value="SERINE/THREONINE-PROTEIN KINASE DOA-RELATED"/>
    <property type="match status" value="1"/>
</dbReference>
<evidence type="ECO:0000256" key="10">
    <source>
        <dbReference type="ARBA" id="ARBA00023242"/>
    </source>
</evidence>
<dbReference type="PROSITE" id="PS00107">
    <property type="entry name" value="PROTEIN_KINASE_ATP"/>
    <property type="match status" value="1"/>
</dbReference>
<accession>A0AAD1RK93</accession>
<proteinExistence type="inferred from homology"/>
<evidence type="ECO:0000256" key="15">
    <source>
        <dbReference type="PROSITE-ProRule" id="PRU10141"/>
    </source>
</evidence>
<evidence type="ECO:0000259" key="17">
    <source>
        <dbReference type="PROSITE" id="PS50011"/>
    </source>
</evidence>
<dbReference type="InterPro" id="IPR017441">
    <property type="entry name" value="Protein_kinase_ATP_BS"/>
</dbReference>
<dbReference type="Pfam" id="PF00069">
    <property type="entry name" value="Pkinase"/>
    <property type="match status" value="1"/>
</dbReference>
<keyword evidence="5" id="KW-0808">Transferase</keyword>
<evidence type="ECO:0000256" key="3">
    <source>
        <dbReference type="ARBA" id="ARBA00022527"/>
    </source>
</evidence>
<evidence type="ECO:0000256" key="16">
    <source>
        <dbReference type="SAM" id="MobiDB-lite"/>
    </source>
</evidence>
<evidence type="ECO:0000256" key="4">
    <source>
        <dbReference type="ARBA" id="ARBA00022553"/>
    </source>
</evidence>
<dbReference type="InterPro" id="IPR000719">
    <property type="entry name" value="Prot_kinase_dom"/>
</dbReference>
<protein>
    <recommendedName>
        <fullName evidence="2">dual-specificity kinase</fullName>
        <ecNumber evidence="2">2.7.12.1</ecNumber>
    </recommendedName>
</protein>
<dbReference type="FunFam" id="3.30.200.20:FF:000061">
    <property type="entry name" value="Dual specificity protein kinase CLK2"/>
    <property type="match status" value="1"/>
</dbReference>
<dbReference type="GO" id="GO:0004674">
    <property type="term" value="F:protein serine/threonine kinase activity"/>
    <property type="evidence" value="ECO:0007669"/>
    <property type="project" value="UniProtKB-KW"/>
</dbReference>
<dbReference type="PROSITE" id="PS00108">
    <property type="entry name" value="PROTEIN_KINASE_ST"/>
    <property type="match status" value="1"/>
</dbReference>
<dbReference type="Proteomes" id="UP001295444">
    <property type="component" value="Chromosome 03"/>
</dbReference>
<dbReference type="InterPro" id="IPR008271">
    <property type="entry name" value="Ser/Thr_kinase_AS"/>
</dbReference>
<evidence type="ECO:0000256" key="9">
    <source>
        <dbReference type="ARBA" id="ARBA00023137"/>
    </source>
</evidence>
<evidence type="ECO:0000256" key="8">
    <source>
        <dbReference type="ARBA" id="ARBA00022840"/>
    </source>
</evidence>
<feature type="domain" description="Protein kinase" evidence="17">
    <location>
        <begin position="172"/>
        <end position="488"/>
    </location>
</feature>
<dbReference type="SUPFAM" id="SSF56112">
    <property type="entry name" value="Protein kinase-like (PK-like)"/>
    <property type="match status" value="1"/>
</dbReference>
<comment type="subcellular location">
    <subcellularLocation>
        <location evidence="1">Nucleus</location>
    </subcellularLocation>
</comment>
<dbReference type="EC" id="2.7.12.1" evidence="2"/>
<evidence type="ECO:0000313" key="18">
    <source>
        <dbReference type="EMBL" id="CAH2273405.1"/>
    </source>
</evidence>
<feature type="region of interest" description="Disordered" evidence="16">
    <location>
        <begin position="20"/>
        <end position="158"/>
    </location>
</feature>
<dbReference type="Gene3D" id="1.10.510.10">
    <property type="entry name" value="Transferase(Phosphotransferase) domain 1"/>
    <property type="match status" value="1"/>
</dbReference>
<dbReference type="PROSITE" id="PS50011">
    <property type="entry name" value="PROTEIN_KINASE_DOM"/>
    <property type="match status" value="1"/>
</dbReference>
<evidence type="ECO:0000256" key="13">
    <source>
        <dbReference type="ARBA" id="ARBA00049308"/>
    </source>
</evidence>
<feature type="compositionally biased region" description="Low complexity" evidence="16">
    <location>
        <begin position="84"/>
        <end position="94"/>
    </location>
</feature>
<dbReference type="GO" id="GO:0005634">
    <property type="term" value="C:nucleus"/>
    <property type="evidence" value="ECO:0007669"/>
    <property type="project" value="UniProtKB-SubCell"/>
</dbReference>
<comment type="catalytic activity">
    <reaction evidence="14">
        <text>L-tyrosyl-[protein] + ATP = O-phospho-L-tyrosyl-[protein] + ADP + H(+)</text>
        <dbReference type="Rhea" id="RHEA:10596"/>
        <dbReference type="Rhea" id="RHEA-COMP:10136"/>
        <dbReference type="Rhea" id="RHEA-COMP:20101"/>
        <dbReference type="ChEBI" id="CHEBI:15378"/>
        <dbReference type="ChEBI" id="CHEBI:30616"/>
        <dbReference type="ChEBI" id="CHEBI:46858"/>
        <dbReference type="ChEBI" id="CHEBI:61978"/>
        <dbReference type="ChEBI" id="CHEBI:456216"/>
        <dbReference type="EC" id="2.7.12.1"/>
    </reaction>
</comment>
<evidence type="ECO:0000256" key="2">
    <source>
        <dbReference type="ARBA" id="ARBA00013203"/>
    </source>
</evidence>
<dbReference type="PANTHER" id="PTHR45646:SF10">
    <property type="entry name" value="DUAL SPECIFICITY PROTEIN KINASE CLK3"/>
    <property type="match status" value="1"/>
</dbReference>
<keyword evidence="19" id="KW-1185">Reference proteome</keyword>
<gene>
    <name evidence="18" type="ORF">PECUL_23A052680</name>
</gene>
<comment type="catalytic activity">
    <reaction evidence="12">
        <text>L-seryl-[protein] + ATP = O-phospho-L-seryl-[protein] + ADP + H(+)</text>
        <dbReference type="Rhea" id="RHEA:17989"/>
        <dbReference type="Rhea" id="RHEA-COMP:9863"/>
        <dbReference type="Rhea" id="RHEA-COMP:11604"/>
        <dbReference type="ChEBI" id="CHEBI:15378"/>
        <dbReference type="ChEBI" id="CHEBI:29999"/>
        <dbReference type="ChEBI" id="CHEBI:30616"/>
        <dbReference type="ChEBI" id="CHEBI:83421"/>
        <dbReference type="ChEBI" id="CHEBI:456216"/>
        <dbReference type="EC" id="2.7.12.1"/>
    </reaction>
</comment>
<name>A0AAD1RK93_PELCU</name>
<comment type="similarity">
    <text evidence="11">Belongs to the protein kinase superfamily. CMGC Ser/Thr protein kinase family. Lammer subfamily.</text>
</comment>
<dbReference type="InterPro" id="IPR011009">
    <property type="entry name" value="Kinase-like_dom_sf"/>
</dbReference>
<evidence type="ECO:0000313" key="19">
    <source>
        <dbReference type="Proteomes" id="UP001295444"/>
    </source>
</evidence>
<evidence type="ECO:0000256" key="6">
    <source>
        <dbReference type="ARBA" id="ARBA00022741"/>
    </source>
</evidence>
<feature type="binding site" evidence="15">
    <location>
        <position position="202"/>
    </location>
    <ligand>
        <name>ATP</name>
        <dbReference type="ChEBI" id="CHEBI:30616"/>
    </ligand>
</feature>
<keyword evidence="10" id="KW-0539">Nucleus</keyword>
<feature type="compositionally biased region" description="Basic residues" evidence="16">
    <location>
        <begin position="112"/>
        <end position="125"/>
    </location>
</feature>
<evidence type="ECO:0000256" key="7">
    <source>
        <dbReference type="ARBA" id="ARBA00022777"/>
    </source>
</evidence>
<evidence type="ECO:0000256" key="1">
    <source>
        <dbReference type="ARBA" id="ARBA00004123"/>
    </source>
</evidence>
<feature type="compositionally biased region" description="Basic and acidic residues" evidence="16">
    <location>
        <begin position="135"/>
        <end position="158"/>
    </location>
</feature>
<dbReference type="SMART" id="SM00220">
    <property type="entry name" value="S_TKc"/>
    <property type="match status" value="1"/>
</dbReference>
<dbReference type="GO" id="GO:0043484">
    <property type="term" value="P:regulation of RNA splicing"/>
    <property type="evidence" value="ECO:0007669"/>
    <property type="project" value="TreeGrafter"/>
</dbReference>
<evidence type="ECO:0000256" key="12">
    <source>
        <dbReference type="ARBA" id="ARBA00049003"/>
    </source>
</evidence>
<dbReference type="GO" id="GO:0005524">
    <property type="term" value="F:ATP binding"/>
    <property type="evidence" value="ECO:0007669"/>
    <property type="project" value="UniProtKB-UniRule"/>
</dbReference>
<keyword evidence="7 18" id="KW-0418">Kinase</keyword>
<evidence type="ECO:0000256" key="14">
    <source>
        <dbReference type="ARBA" id="ARBA00051680"/>
    </source>
</evidence>
<keyword evidence="9" id="KW-0829">Tyrosine-protein kinase</keyword>
<reference evidence="18" key="1">
    <citation type="submission" date="2022-03" db="EMBL/GenBank/DDBJ databases">
        <authorList>
            <person name="Alioto T."/>
            <person name="Alioto T."/>
            <person name="Gomez Garrido J."/>
        </authorList>
    </citation>
    <scope>NUCLEOTIDE SEQUENCE</scope>
</reference>
<dbReference type="AlphaFoldDB" id="A0AAD1RK93"/>
<dbReference type="InterPro" id="IPR051175">
    <property type="entry name" value="CLK_kinases"/>
</dbReference>
<sequence>ELYSVTIVKMHRRKRYWSPEESYKNQTWKRRRRSPSREREGRRRLYERWKSPRRSRSRSYNKDTYWPKPNNARSSDVRFSEGASSSSYSESYSYHTQSPPRHRTRDRDKKRNENHRKASHKHRSRSGSCTSSRWTEGEQEKSHRSAKDGKSVEDDKEGHLVCRTGERIQERYEIVGGLGEGTFGKVVECMDHARGSTRVALKIIRNVKKYREAAQLEINVLKKIRERDRENKYMCVLMWDWFDFHGHVCIAFELLGKSTFDFQKENNFLPYPIQHIRHMAYQLCHSLKFLHDNQLTHTDLKPENILFVNSDFNTSYNEGKKCEEKLVKNSSIRVVDFGSATFDHEYHTTIVATRHYRPPEVILELGWSQPCDVWSLGCILFEFYTGFTLFQTHDNREHLVMMEKILGPMPRRMMYKTRKQKYFQNGALIWDETTSDGRYVSKNCHPLVSYKTNHTPGDAQLFDLLRRMLEFNPALRITLSEALSHPFFSCLSPEEKTLVSRTSRDLSR</sequence>
<keyword evidence="3" id="KW-0723">Serine/threonine-protein kinase</keyword>
<dbReference type="FunFam" id="1.10.510.10:FF:000145">
    <property type="entry name" value="Dual specificity protein kinase CLK2"/>
    <property type="match status" value="1"/>
</dbReference>